<dbReference type="STRING" id="1965070.A0A443Q6G4"/>
<dbReference type="Gene3D" id="2.40.10.10">
    <property type="entry name" value="Trypsin-like serine proteases"/>
    <property type="match status" value="1"/>
</dbReference>
<evidence type="ECO:0000256" key="2">
    <source>
        <dbReference type="ARBA" id="ARBA00024195"/>
    </source>
</evidence>
<organism evidence="3 4">
    <name type="scientific">Dinothrombium tinctorium</name>
    <dbReference type="NCBI Taxonomy" id="1965070"/>
    <lineage>
        <taxon>Eukaryota</taxon>
        <taxon>Metazoa</taxon>
        <taxon>Ecdysozoa</taxon>
        <taxon>Arthropoda</taxon>
        <taxon>Chelicerata</taxon>
        <taxon>Arachnida</taxon>
        <taxon>Acari</taxon>
        <taxon>Acariformes</taxon>
        <taxon>Trombidiformes</taxon>
        <taxon>Prostigmata</taxon>
        <taxon>Anystina</taxon>
        <taxon>Parasitengona</taxon>
        <taxon>Trombidioidea</taxon>
        <taxon>Trombidiidae</taxon>
        <taxon>Dinothrombium</taxon>
    </lineage>
</organism>
<dbReference type="Proteomes" id="UP000285301">
    <property type="component" value="Unassembled WGS sequence"/>
</dbReference>
<protein>
    <submittedName>
        <fullName evidence="3">Chymotrypsinogen B-like protein</fullName>
    </submittedName>
</protein>
<dbReference type="InterPro" id="IPR009003">
    <property type="entry name" value="Peptidase_S1_PA"/>
</dbReference>
<dbReference type="OrthoDB" id="546450at2759"/>
<dbReference type="AlphaFoldDB" id="A0A443Q6G4"/>
<proteinExistence type="inferred from homology"/>
<evidence type="ECO:0000313" key="4">
    <source>
        <dbReference type="Proteomes" id="UP000285301"/>
    </source>
</evidence>
<dbReference type="PANTHER" id="PTHR24256">
    <property type="entry name" value="TRYPTASE-RELATED"/>
    <property type="match status" value="1"/>
</dbReference>
<comment type="caution">
    <text evidence="3">The sequence shown here is derived from an EMBL/GenBank/DDBJ whole genome shotgun (WGS) entry which is preliminary data.</text>
</comment>
<gene>
    <name evidence="3" type="ORF">B4U79_17142</name>
</gene>
<dbReference type="EMBL" id="NCKU01020400">
    <property type="protein sequence ID" value="RWR98603.1"/>
    <property type="molecule type" value="Genomic_DNA"/>
</dbReference>
<dbReference type="InterPro" id="IPR043504">
    <property type="entry name" value="Peptidase_S1_PA_chymotrypsin"/>
</dbReference>
<dbReference type="InterPro" id="IPR051487">
    <property type="entry name" value="Ser/Thr_Proteases_Immune/Dev"/>
</dbReference>
<keyword evidence="4" id="KW-1185">Reference proteome</keyword>
<comment type="similarity">
    <text evidence="2">Belongs to the peptidase S1 family. CLIP subfamily.</text>
</comment>
<evidence type="ECO:0000256" key="1">
    <source>
        <dbReference type="ARBA" id="ARBA00023157"/>
    </source>
</evidence>
<reference evidence="3 4" key="1">
    <citation type="journal article" date="2018" name="Gigascience">
        <title>Genomes of trombidid mites reveal novel predicted allergens and laterally-transferred genes associated with secondary metabolism.</title>
        <authorList>
            <person name="Dong X."/>
            <person name="Chaisiri K."/>
            <person name="Xia D."/>
            <person name="Armstrong S.D."/>
            <person name="Fang Y."/>
            <person name="Donnelly M.J."/>
            <person name="Kadowaki T."/>
            <person name="McGarry J.W."/>
            <person name="Darby A.C."/>
            <person name="Makepeace B.L."/>
        </authorList>
    </citation>
    <scope>NUCLEOTIDE SEQUENCE [LARGE SCALE GENOMIC DNA]</scope>
    <source>
        <strain evidence="3">UoL-WK</strain>
    </source>
</reference>
<dbReference type="SUPFAM" id="SSF50494">
    <property type="entry name" value="Trypsin-like serine proteases"/>
    <property type="match status" value="1"/>
</dbReference>
<keyword evidence="1" id="KW-1015">Disulfide bond</keyword>
<evidence type="ECO:0000313" key="3">
    <source>
        <dbReference type="EMBL" id="RWR98603.1"/>
    </source>
</evidence>
<sequence length="185" mass="20982">MRLQTFGTHCTWENDIGMIVIASDVIDYDFDDVEEICLPEDNLNTDGQVMRVAGWDIAAYALSGFVSDGDSGGPLMLYRDGSWAIVGIIREHFVNNITQVCNPSCPSIYTRVSRHLGWINGVIDDNTFENTLPLPFPDNDQESTLNGSHSNYQMDDENAEFFLELNENLRLLEAYLRKNKHDELK</sequence>
<accession>A0A443Q6G4</accession>
<name>A0A443Q6G4_9ACAR</name>